<dbReference type="AlphaFoldDB" id="V4AFW2"/>
<dbReference type="EMBL" id="KB201611">
    <property type="protein sequence ID" value="ESO95792.1"/>
    <property type="molecule type" value="Genomic_DNA"/>
</dbReference>
<dbReference type="KEGG" id="lgi:LOTGIDRAFT_160339"/>
<sequence length="312" mass="36207">MCGGWADRLKGIVTAYILANITHRNFGIKITNLPCELTNAVIPNYINWNLNLTDKQMSEMPKISYNKIDSDDFLKNVPYIDFRKEFPAHKRIIQFTANLDYIDQFKQNKFHEKDLIWLRNMSSHQAYAKISNVLLRLSPESQNRLDEFMNRAKPDEQTKLICAHIRRGKSATIPSDPVRANDKDVVNAWEFLSAYNDSSIYKLFIATDSDAVNREAKIRFSKQIVENAGNIIHVDRKNQEHRVETCDDFRKVITDQQILSRCDVLLISHSGFSRYAAYMRNTDEGLYCILRDHSGIKKCKQSYLKNIYGVTL</sequence>
<dbReference type="HOGENOM" id="CLU_832324_0_0_1"/>
<proteinExistence type="predicted"/>
<keyword evidence="2" id="KW-1185">Reference proteome</keyword>
<evidence type="ECO:0008006" key="3">
    <source>
        <dbReference type="Google" id="ProtNLM"/>
    </source>
</evidence>
<dbReference type="OrthoDB" id="428346at2759"/>
<reference evidence="1 2" key="1">
    <citation type="journal article" date="2013" name="Nature">
        <title>Insights into bilaterian evolution from three spiralian genomes.</title>
        <authorList>
            <person name="Simakov O."/>
            <person name="Marletaz F."/>
            <person name="Cho S.J."/>
            <person name="Edsinger-Gonzales E."/>
            <person name="Havlak P."/>
            <person name="Hellsten U."/>
            <person name="Kuo D.H."/>
            <person name="Larsson T."/>
            <person name="Lv J."/>
            <person name="Arendt D."/>
            <person name="Savage R."/>
            <person name="Osoegawa K."/>
            <person name="de Jong P."/>
            <person name="Grimwood J."/>
            <person name="Chapman J.A."/>
            <person name="Shapiro H."/>
            <person name="Aerts A."/>
            <person name="Otillar R.P."/>
            <person name="Terry A.Y."/>
            <person name="Boore J.L."/>
            <person name="Grigoriev I.V."/>
            <person name="Lindberg D.R."/>
            <person name="Seaver E.C."/>
            <person name="Weisblat D.A."/>
            <person name="Putnam N.H."/>
            <person name="Rokhsar D.S."/>
        </authorList>
    </citation>
    <scope>NUCLEOTIDE SEQUENCE [LARGE SCALE GENOMIC DNA]</scope>
</reference>
<dbReference type="OMA" id="WSERMAG"/>
<name>V4AFW2_LOTGI</name>
<dbReference type="GeneID" id="20238364"/>
<dbReference type="Proteomes" id="UP000030746">
    <property type="component" value="Unassembled WGS sequence"/>
</dbReference>
<evidence type="ECO:0000313" key="2">
    <source>
        <dbReference type="Proteomes" id="UP000030746"/>
    </source>
</evidence>
<gene>
    <name evidence="1" type="ORF">LOTGIDRAFT_160339</name>
</gene>
<protein>
    <recommendedName>
        <fullName evidence="3">GT23 domain-containing protein</fullName>
    </recommendedName>
</protein>
<dbReference type="CTD" id="20238364"/>
<accession>V4AFW2</accession>
<organism evidence="1 2">
    <name type="scientific">Lottia gigantea</name>
    <name type="common">Giant owl limpet</name>
    <dbReference type="NCBI Taxonomy" id="225164"/>
    <lineage>
        <taxon>Eukaryota</taxon>
        <taxon>Metazoa</taxon>
        <taxon>Spiralia</taxon>
        <taxon>Lophotrochozoa</taxon>
        <taxon>Mollusca</taxon>
        <taxon>Gastropoda</taxon>
        <taxon>Patellogastropoda</taxon>
        <taxon>Lottioidea</taxon>
        <taxon>Lottiidae</taxon>
        <taxon>Lottia</taxon>
    </lineage>
</organism>
<dbReference type="Gene3D" id="3.40.50.11350">
    <property type="match status" value="1"/>
</dbReference>
<evidence type="ECO:0000313" key="1">
    <source>
        <dbReference type="EMBL" id="ESO95792.1"/>
    </source>
</evidence>
<dbReference type="RefSeq" id="XP_009053635.1">
    <property type="nucleotide sequence ID" value="XM_009055387.1"/>
</dbReference>